<dbReference type="EMBL" id="BJCE01000104">
    <property type="protein sequence ID" value="GCL37909.1"/>
    <property type="molecule type" value="Genomic_DNA"/>
</dbReference>
<dbReference type="PANTHER" id="PTHR34849:SF3">
    <property type="entry name" value="SSR2962 PROTEIN"/>
    <property type="match status" value="1"/>
</dbReference>
<accession>A0A479ZZ52</accession>
<keyword evidence="2" id="KW-1185">Reference proteome</keyword>
<dbReference type="AlphaFoldDB" id="A0A479ZZ52"/>
<dbReference type="InterPro" id="IPR007367">
    <property type="entry name" value="DUF433"/>
</dbReference>
<gene>
    <name evidence="1" type="ORF">SR1949_30210</name>
</gene>
<dbReference type="RefSeq" id="WP_137667950.1">
    <property type="nucleotide sequence ID" value="NZ_BJCE01000104.1"/>
</dbReference>
<dbReference type="Pfam" id="PF04255">
    <property type="entry name" value="DUF433"/>
    <property type="match status" value="1"/>
</dbReference>
<name>A0A479ZZ52_9CYAN</name>
<dbReference type="PANTHER" id="PTHR34849">
    <property type="entry name" value="SSL5025 PROTEIN"/>
    <property type="match status" value="1"/>
</dbReference>
<dbReference type="InterPro" id="IPR009057">
    <property type="entry name" value="Homeodomain-like_sf"/>
</dbReference>
<dbReference type="SUPFAM" id="SSF46689">
    <property type="entry name" value="Homeodomain-like"/>
    <property type="match status" value="1"/>
</dbReference>
<evidence type="ECO:0000313" key="1">
    <source>
        <dbReference type="EMBL" id="GCL37909.1"/>
    </source>
</evidence>
<proteinExistence type="predicted"/>
<reference evidence="2" key="1">
    <citation type="submission" date="2019-02" db="EMBL/GenBank/DDBJ databases">
        <title>Draft genome sequence of Sphaerospermopsis reniformis NIES-1949.</title>
        <authorList>
            <person name="Yamaguchi H."/>
            <person name="Suzuki S."/>
            <person name="Kawachi M."/>
        </authorList>
    </citation>
    <scope>NUCLEOTIDE SEQUENCE [LARGE SCALE GENOMIC DNA]</scope>
    <source>
        <strain evidence="2">NIES-1949</strain>
    </source>
</reference>
<protein>
    <recommendedName>
        <fullName evidence="3">Antitoxin</fullName>
    </recommendedName>
</protein>
<evidence type="ECO:0008006" key="3">
    <source>
        <dbReference type="Google" id="ProtNLM"/>
    </source>
</evidence>
<sequence length="76" mass="8460">MDWQTRITIDPNILVGKPIIKGTRLAVEFIIDLLAQGWSNEEILRNYPGITIKDIQACLAYASASLKSEKVYAIPA</sequence>
<evidence type="ECO:0000313" key="2">
    <source>
        <dbReference type="Proteomes" id="UP000300142"/>
    </source>
</evidence>
<comment type="caution">
    <text evidence="1">The sequence shown here is derived from an EMBL/GenBank/DDBJ whole genome shotgun (WGS) entry which is preliminary data.</text>
</comment>
<dbReference type="Gene3D" id="1.10.10.10">
    <property type="entry name" value="Winged helix-like DNA-binding domain superfamily/Winged helix DNA-binding domain"/>
    <property type="match status" value="1"/>
</dbReference>
<dbReference type="Proteomes" id="UP000300142">
    <property type="component" value="Unassembled WGS sequence"/>
</dbReference>
<organism evidence="1 2">
    <name type="scientific">Sphaerospermopsis reniformis</name>
    <dbReference type="NCBI Taxonomy" id="531300"/>
    <lineage>
        <taxon>Bacteria</taxon>
        <taxon>Bacillati</taxon>
        <taxon>Cyanobacteriota</taxon>
        <taxon>Cyanophyceae</taxon>
        <taxon>Nostocales</taxon>
        <taxon>Aphanizomenonaceae</taxon>
        <taxon>Sphaerospermopsis</taxon>
    </lineage>
</organism>
<dbReference type="InterPro" id="IPR036388">
    <property type="entry name" value="WH-like_DNA-bd_sf"/>
</dbReference>